<evidence type="ECO:0000259" key="3">
    <source>
        <dbReference type="Pfam" id="PF08241"/>
    </source>
</evidence>
<dbReference type="OrthoDB" id="3647at2759"/>
<dbReference type="eggNOG" id="KOG1270">
    <property type="taxonomic scope" value="Eukaryota"/>
</dbReference>
<dbReference type="VEuPathDB" id="FungiDB:CC1G_11774"/>
<dbReference type="Proteomes" id="UP000001861">
    <property type="component" value="Unassembled WGS sequence"/>
</dbReference>
<evidence type="ECO:0000313" key="4">
    <source>
        <dbReference type="EMBL" id="EAU86466.2"/>
    </source>
</evidence>
<dbReference type="HOGENOM" id="CLU_037990_1_1_1"/>
<evidence type="ECO:0000256" key="2">
    <source>
        <dbReference type="SAM" id="MobiDB-lite"/>
    </source>
</evidence>
<keyword evidence="5" id="KW-1185">Reference proteome</keyword>
<name>A8NPH9_COPC7</name>
<dbReference type="PANTHER" id="PTHR43861">
    <property type="entry name" value="TRANS-ACONITATE 2-METHYLTRANSFERASE-RELATED"/>
    <property type="match status" value="1"/>
</dbReference>
<proteinExistence type="predicted"/>
<dbReference type="Pfam" id="PF08241">
    <property type="entry name" value="Methyltransf_11"/>
    <property type="match status" value="1"/>
</dbReference>
<dbReference type="InParanoid" id="A8NPH9"/>
<protein>
    <recommendedName>
        <fullName evidence="3">Methyltransferase type 11 domain-containing protein</fullName>
    </recommendedName>
</protein>
<dbReference type="InterPro" id="IPR013216">
    <property type="entry name" value="Methyltransf_11"/>
</dbReference>
<dbReference type="GeneID" id="6011869"/>
<reference evidence="4 5" key="1">
    <citation type="journal article" date="2010" name="Proc. Natl. Acad. Sci. U.S.A.">
        <title>Insights into evolution of multicellular fungi from the assembled chromosomes of the mushroom Coprinopsis cinerea (Coprinus cinereus).</title>
        <authorList>
            <person name="Stajich J.E."/>
            <person name="Wilke S.K."/>
            <person name="Ahren D."/>
            <person name="Au C.H."/>
            <person name="Birren B.W."/>
            <person name="Borodovsky M."/>
            <person name="Burns C."/>
            <person name="Canback B."/>
            <person name="Casselton L.A."/>
            <person name="Cheng C.K."/>
            <person name="Deng J."/>
            <person name="Dietrich F.S."/>
            <person name="Fargo D.C."/>
            <person name="Farman M.L."/>
            <person name="Gathman A.C."/>
            <person name="Goldberg J."/>
            <person name="Guigo R."/>
            <person name="Hoegger P.J."/>
            <person name="Hooker J.B."/>
            <person name="Huggins A."/>
            <person name="James T.Y."/>
            <person name="Kamada T."/>
            <person name="Kilaru S."/>
            <person name="Kodira C."/>
            <person name="Kues U."/>
            <person name="Kupfer D."/>
            <person name="Kwan H.S."/>
            <person name="Lomsadze A."/>
            <person name="Li W."/>
            <person name="Lilly W.W."/>
            <person name="Ma L.J."/>
            <person name="Mackey A.J."/>
            <person name="Manning G."/>
            <person name="Martin F."/>
            <person name="Muraguchi H."/>
            <person name="Natvig D.O."/>
            <person name="Palmerini H."/>
            <person name="Ramesh M.A."/>
            <person name="Rehmeyer C.J."/>
            <person name="Roe B.A."/>
            <person name="Shenoy N."/>
            <person name="Stanke M."/>
            <person name="Ter-Hovhannisyan V."/>
            <person name="Tunlid A."/>
            <person name="Velagapudi R."/>
            <person name="Vision T.J."/>
            <person name="Zeng Q."/>
            <person name="Zolan M.E."/>
            <person name="Pukkila P.J."/>
        </authorList>
    </citation>
    <scope>NUCLEOTIDE SEQUENCE [LARGE SCALE GENOMIC DNA]</scope>
    <source>
        <strain evidence="5">Okayama-7 / 130 / ATCC MYA-4618 / FGSC 9003</strain>
    </source>
</reference>
<dbReference type="InterPro" id="IPR029063">
    <property type="entry name" value="SAM-dependent_MTases_sf"/>
</dbReference>
<gene>
    <name evidence="4" type="ORF">CC1G_11774</name>
</gene>
<comment type="caution">
    <text evidence="4">The sequence shown here is derived from an EMBL/GenBank/DDBJ whole genome shotgun (WGS) entry which is preliminary data.</text>
</comment>
<dbReference type="CDD" id="cd02440">
    <property type="entry name" value="AdoMet_MTases"/>
    <property type="match status" value="1"/>
</dbReference>
<evidence type="ECO:0000256" key="1">
    <source>
        <dbReference type="ARBA" id="ARBA00022679"/>
    </source>
</evidence>
<dbReference type="GO" id="GO:0008757">
    <property type="term" value="F:S-adenosylmethionine-dependent methyltransferase activity"/>
    <property type="evidence" value="ECO:0007669"/>
    <property type="project" value="InterPro"/>
</dbReference>
<dbReference type="SUPFAM" id="SSF53335">
    <property type="entry name" value="S-adenosyl-L-methionine-dependent methyltransferases"/>
    <property type="match status" value="1"/>
</dbReference>
<dbReference type="EMBL" id="AACS02000012">
    <property type="protein sequence ID" value="EAU86466.2"/>
    <property type="molecule type" value="Genomic_DNA"/>
</dbReference>
<feature type="region of interest" description="Disordered" evidence="2">
    <location>
        <begin position="1"/>
        <end position="21"/>
    </location>
</feature>
<dbReference type="KEGG" id="cci:CC1G_11774"/>
<sequence length="235" mass="25973">MSSAGHHHHHHHHHHGHQHALGHADLAQANKEYFNENKHLFQEWPHAQERRERTIAALLNYNKLDKESTTVLEFACGSGLIAAGILPHVKSVVGVDISDEAIKMLNEKAEQDGTPDRFKGVCANIESDKDALQGQTFDLIYCSSAYHHFENPSAITKVLASYLKSNGSLVVIDNVFTGEGVPDTHKHIVAYQGFSEGDMKRIFSDGGLEMTLYEVIPPSKQGDSDVFFAKGVPKA</sequence>
<feature type="compositionally biased region" description="Basic residues" evidence="2">
    <location>
        <begin position="1"/>
        <end position="20"/>
    </location>
</feature>
<dbReference type="Gene3D" id="3.40.50.150">
    <property type="entry name" value="Vaccinia Virus protein VP39"/>
    <property type="match status" value="1"/>
</dbReference>
<feature type="domain" description="Methyltransferase type 11" evidence="3">
    <location>
        <begin position="72"/>
        <end position="171"/>
    </location>
</feature>
<dbReference type="RefSeq" id="XP_001835340.2">
    <property type="nucleotide sequence ID" value="XM_001835288.2"/>
</dbReference>
<dbReference type="OMA" id="HHFDKPD"/>
<organism evidence="4 5">
    <name type="scientific">Coprinopsis cinerea (strain Okayama-7 / 130 / ATCC MYA-4618 / FGSC 9003)</name>
    <name type="common">Inky cap fungus</name>
    <name type="synonym">Hormographiella aspergillata</name>
    <dbReference type="NCBI Taxonomy" id="240176"/>
    <lineage>
        <taxon>Eukaryota</taxon>
        <taxon>Fungi</taxon>
        <taxon>Dikarya</taxon>
        <taxon>Basidiomycota</taxon>
        <taxon>Agaricomycotina</taxon>
        <taxon>Agaricomycetes</taxon>
        <taxon>Agaricomycetidae</taxon>
        <taxon>Agaricales</taxon>
        <taxon>Agaricineae</taxon>
        <taxon>Psathyrellaceae</taxon>
        <taxon>Coprinopsis</taxon>
    </lineage>
</organism>
<dbReference type="PANTHER" id="PTHR43861:SF3">
    <property type="entry name" value="PUTATIVE (AFU_ORTHOLOGUE AFUA_2G14390)-RELATED"/>
    <property type="match status" value="1"/>
</dbReference>
<evidence type="ECO:0000313" key="5">
    <source>
        <dbReference type="Proteomes" id="UP000001861"/>
    </source>
</evidence>
<accession>A8NPH9</accession>
<keyword evidence="1" id="KW-0808">Transferase</keyword>
<dbReference type="STRING" id="240176.A8NPH9"/>
<dbReference type="AlphaFoldDB" id="A8NPH9"/>